<evidence type="ECO:0000313" key="4">
    <source>
        <dbReference type="EMBL" id="HGG99593.1"/>
    </source>
</evidence>
<reference evidence="4" key="1">
    <citation type="journal article" date="2020" name="mSystems">
        <title>Genome- and Community-Level Interaction Insights into Carbon Utilization and Element Cycling Functions of Hydrothermarchaeota in Hydrothermal Sediment.</title>
        <authorList>
            <person name="Zhou Z."/>
            <person name="Liu Y."/>
            <person name="Xu W."/>
            <person name="Pan J."/>
            <person name="Luo Z.H."/>
            <person name="Li M."/>
        </authorList>
    </citation>
    <scope>NUCLEOTIDE SEQUENCE [LARGE SCALE GENOMIC DNA]</scope>
    <source>
        <strain evidence="4">SpSt-788</strain>
    </source>
</reference>
<comment type="similarity">
    <text evidence="2">Belongs to the prokaryotic Ku family.</text>
</comment>
<dbReference type="EMBL" id="DTHO01000042">
    <property type="protein sequence ID" value="HGG99593.1"/>
    <property type="molecule type" value="Genomic_DNA"/>
</dbReference>
<dbReference type="InterPro" id="IPR016194">
    <property type="entry name" value="SPOC-like_C_dom_sf"/>
</dbReference>
<dbReference type="PANTHER" id="PTHR41251:SF1">
    <property type="entry name" value="NON-HOMOLOGOUS END JOINING PROTEIN KU"/>
    <property type="match status" value="1"/>
</dbReference>
<dbReference type="InterPro" id="IPR006164">
    <property type="entry name" value="DNA_bd_Ku70/Ku80"/>
</dbReference>
<comment type="subunit">
    <text evidence="2">Homodimer. Interacts with LigD.</text>
</comment>
<comment type="caution">
    <text evidence="4">The sequence shown here is derived from an EMBL/GenBank/DDBJ whole genome shotgun (WGS) entry which is preliminary data.</text>
</comment>
<gene>
    <name evidence="2" type="primary">ku</name>
    <name evidence="4" type="ORF">ENV75_03970</name>
</gene>
<accession>A0A7C4AJM3</accession>
<dbReference type="GO" id="GO:0006310">
    <property type="term" value="P:DNA recombination"/>
    <property type="evidence" value="ECO:0007669"/>
    <property type="project" value="UniProtKB-KW"/>
</dbReference>
<dbReference type="SUPFAM" id="SSF100939">
    <property type="entry name" value="SPOC domain-like"/>
    <property type="match status" value="1"/>
</dbReference>
<proteinExistence type="inferred from homology"/>
<dbReference type="Gene3D" id="2.40.290.10">
    <property type="match status" value="1"/>
</dbReference>
<protein>
    <recommendedName>
        <fullName evidence="2">Non-homologous end joining protein Ku</fullName>
    </recommendedName>
</protein>
<dbReference type="PIRSF" id="PIRSF006493">
    <property type="entry name" value="Prok_Ku"/>
    <property type="match status" value="1"/>
</dbReference>
<evidence type="ECO:0000256" key="2">
    <source>
        <dbReference type="HAMAP-Rule" id="MF_01875"/>
    </source>
</evidence>
<dbReference type="AlphaFoldDB" id="A0A7C4AJM3"/>
<dbReference type="Gene3D" id="1.10.1600.10">
    <property type="match status" value="1"/>
</dbReference>
<feature type="domain" description="Ku" evidence="3">
    <location>
        <begin position="52"/>
        <end position="181"/>
    </location>
</feature>
<organism evidence="4">
    <name type="scientific">Thermodesulfovibrio aggregans</name>
    <dbReference type="NCBI Taxonomy" id="86166"/>
    <lineage>
        <taxon>Bacteria</taxon>
        <taxon>Pseudomonadati</taxon>
        <taxon>Nitrospirota</taxon>
        <taxon>Thermodesulfovibrionia</taxon>
        <taxon>Thermodesulfovibrionales</taxon>
        <taxon>Thermodesulfovibrionaceae</taxon>
        <taxon>Thermodesulfovibrio</taxon>
    </lineage>
</organism>
<dbReference type="NCBIfam" id="TIGR02772">
    <property type="entry name" value="Ku_bact"/>
    <property type="match status" value="1"/>
</dbReference>
<dbReference type="Pfam" id="PF02735">
    <property type="entry name" value="Ku"/>
    <property type="match status" value="1"/>
</dbReference>
<evidence type="ECO:0000259" key="3">
    <source>
        <dbReference type="SMART" id="SM00559"/>
    </source>
</evidence>
<dbReference type="HAMAP" id="MF_01875">
    <property type="entry name" value="Prokaryotic_Ku"/>
    <property type="match status" value="1"/>
</dbReference>
<comment type="function">
    <text evidence="2">With LigD forms a non-homologous end joining (NHEJ) DNA repair enzyme, which repairs dsDNA breaks with reduced fidelity. Binds linear dsDNA with 5'- and 3'- overhangs but not closed circular dsDNA nor ssDNA. Recruits and stimulates the ligase activity of LigD.</text>
</comment>
<keyword evidence="2" id="KW-0233">DNA recombination</keyword>
<keyword evidence="1 2" id="KW-0238">DNA-binding</keyword>
<dbReference type="GO" id="GO:0003690">
    <property type="term" value="F:double-stranded DNA binding"/>
    <property type="evidence" value="ECO:0007669"/>
    <property type="project" value="UniProtKB-UniRule"/>
</dbReference>
<dbReference type="PANTHER" id="PTHR41251">
    <property type="entry name" value="NON-HOMOLOGOUS END JOINING PROTEIN KU"/>
    <property type="match status" value="1"/>
</dbReference>
<dbReference type="GO" id="GO:0006303">
    <property type="term" value="P:double-strand break repair via nonhomologous end joining"/>
    <property type="evidence" value="ECO:0007669"/>
    <property type="project" value="UniProtKB-UniRule"/>
</dbReference>
<keyword evidence="2" id="KW-0234">DNA repair</keyword>
<name>A0A7C4AJM3_9BACT</name>
<sequence>MKASWKGYLKISLVTIPVKTYNAIKKKDISFNLIHKPCGTRIKQKIFCPVCNREVSGEEIVKGFQYGKNMYVIITDEELSRIKKESTDVIEILKFVDSSEIHPKFFSESYYLVPDGKIAIEAFSLFHRAMIETNKTAIAKAVIRNKEHLFAICPHNRSFIAYNLHYADEVQSADDIEELNELKKIKIDTDALQMAQRIIENLSGSFVPEEYKNEYREALMEIIKAKAEGKEIKLEVKEEKAKVITLMEALKQSLKETSEIPKKAQAVAGRRVSAKKKVKNA</sequence>
<dbReference type="InterPro" id="IPR009187">
    <property type="entry name" value="Prok_Ku"/>
</dbReference>
<dbReference type="SMART" id="SM00559">
    <property type="entry name" value="Ku78"/>
    <property type="match status" value="1"/>
</dbReference>
<evidence type="ECO:0000256" key="1">
    <source>
        <dbReference type="ARBA" id="ARBA00023125"/>
    </source>
</evidence>
<keyword evidence="2" id="KW-0227">DNA damage</keyword>